<dbReference type="EMBL" id="ML977137">
    <property type="protein sequence ID" value="KAF1992384.1"/>
    <property type="molecule type" value="Genomic_DNA"/>
</dbReference>
<feature type="compositionally biased region" description="Pro residues" evidence="1">
    <location>
        <begin position="265"/>
        <end position="275"/>
    </location>
</feature>
<proteinExistence type="predicted"/>
<organism evidence="2 3">
    <name type="scientific">Aulographum hederae CBS 113979</name>
    <dbReference type="NCBI Taxonomy" id="1176131"/>
    <lineage>
        <taxon>Eukaryota</taxon>
        <taxon>Fungi</taxon>
        <taxon>Dikarya</taxon>
        <taxon>Ascomycota</taxon>
        <taxon>Pezizomycotina</taxon>
        <taxon>Dothideomycetes</taxon>
        <taxon>Pleosporomycetidae</taxon>
        <taxon>Aulographales</taxon>
        <taxon>Aulographaceae</taxon>
    </lineage>
</organism>
<evidence type="ECO:0000256" key="1">
    <source>
        <dbReference type="SAM" id="MobiDB-lite"/>
    </source>
</evidence>
<feature type="region of interest" description="Disordered" evidence="1">
    <location>
        <begin position="1"/>
        <end position="118"/>
    </location>
</feature>
<gene>
    <name evidence="2" type="ORF">K402DRAFT_388041</name>
</gene>
<sequence>MAQIMTQDRSEKSCVEVQSHEIDVDAMSSPELEEFLASKGPISNLPTPPLQAPPQRRTSLPTRSKETDVDKMDSSEQKRHLQSQCSVSNPTTPPRQNHVQKSNLPRPPTDAEVENMSTPELDEYLATLGPLYPLRKARPFPKRPKRPPTDAEVDNMSTPELDKYLDTLSPLSKARRYHDRPKTPPRDIDVDNMSTPELDKYLATLSPLSKARRYHDRPKTPSRDIDVDNLSTPELDKYLATLGPLYPLHQVRRFPNRPDTTSMDDPPPPTPPIPAPQSSSYPLATHFLSLASISETPPETPLNSLDALLHSFTKPMDILALTSLILRTLTRKFKTAWKKELEYIRYGPRPSYIRKPLCKPEALILAALLTANTFFDDLNWSPGNAVKELTRATGSFVVGVRDLDAAQRCLWRHIDYSVLRFFPDLENETGLLWSLMDPATAAAVGPSRAGGLVEAKQRGGCYQQIGTATVDEGIVTPEVSPEADFDGLSEGHGATVPMAEVSLRIKVQITSDDVGFRVEEWFPRYDNAV</sequence>
<protein>
    <submittedName>
        <fullName evidence="2">Uncharacterized protein</fullName>
    </submittedName>
</protein>
<accession>A0A6G1HH26</accession>
<dbReference type="AlphaFoldDB" id="A0A6G1HH26"/>
<reference evidence="2" key="1">
    <citation type="journal article" date="2020" name="Stud. Mycol.">
        <title>101 Dothideomycetes genomes: a test case for predicting lifestyles and emergence of pathogens.</title>
        <authorList>
            <person name="Haridas S."/>
            <person name="Albert R."/>
            <person name="Binder M."/>
            <person name="Bloem J."/>
            <person name="Labutti K."/>
            <person name="Salamov A."/>
            <person name="Andreopoulos B."/>
            <person name="Baker S."/>
            <person name="Barry K."/>
            <person name="Bills G."/>
            <person name="Bluhm B."/>
            <person name="Cannon C."/>
            <person name="Castanera R."/>
            <person name="Culley D."/>
            <person name="Daum C."/>
            <person name="Ezra D."/>
            <person name="Gonzalez J."/>
            <person name="Henrissat B."/>
            <person name="Kuo A."/>
            <person name="Liang C."/>
            <person name="Lipzen A."/>
            <person name="Lutzoni F."/>
            <person name="Magnuson J."/>
            <person name="Mondo S."/>
            <person name="Nolan M."/>
            <person name="Ohm R."/>
            <person name="Pangilinan J."/>
            <person name="Park H.-J."/>
            <person name="Ramirez L."/>
            <person name="Alfaro M."/>
            <person name="Sun H."/>
            <person name="Tritt A."/>
            <person name="Yoshinaga Y."/>
            <person name="Zwiers L.-H."/>
            <person name="Turgeon B."/>
            <person name="Goodwin S."/>
            <person name="Spatafora J."/>
            <person name="Crous P."/>
            <person name="Grigoriev I."/>
        </authorList>
    </citation>
    <scope>NUCLEOTIDE SEQUENCE</scope>
    <source>
        <strain evidence="2">CBS 113979</strain>
    </source>
</reference>
<name>A0A6G1HH26_9PEZI</name>
<feature type="compositionally biased region" description="Polar residues" evidence="1">
    <location>
        <begin position="82"/>
        <end position="103"/>
    </location>
</feature>
<feature type="compositionally biased region" description="Basic and acidic residues" evidence="1">
    <location>
        <begin position="63"/>
        <end position="79"/>
    </location>
</feature>
<keyword evidence="3" id="KW-1185">Reference proteome</keyword>
<feature type="region of interest" description="Disordered" evidence="1">
    <location>
        <begin position="252"/>
        <end position="277"/>
    </location>
</feature>
<feature type="compositionally biased region" description="Basic and acidic residues" evidence="1">
    <location>
        <begin position="8"/>
        <end position="23"/>
    </location>
</feature>
<dbReference type="Proteomes" id="UP000800041">
    <property type="component" value="Unassembled WGS sequence"/>
</dbReference>
<feature type="region of interest" description="Disordered" evidence="1">
    <location>
        <begin position="134"/>
        <end position="162"/>
    </location>
</feature>
<feature type="compositionally biased region" description="Basic residues" evidence="1">
    <location>
        <begin position="135"/>
        <end position="146"/>
    </location>
</feature>
<evidence type="ECO:0000313" key="3">
    <source>
        <dbReference type="Proteomes" id="UP000800041"/>
    </source>
</evidence>
<evidence type="ECO:0000313" key="2">
    <source>
        <dbReference type="EMBL" id="KAF1992384.1"/>
    </source>
</evidence>